<dbReference type="InterPro" id="IPR036770">
    <property type="entry name" value="Ankyrin_rpt-contain_sf"/>
</dbReference>
<evidence type="ECO:0000313" key="6">
    <source>
        <dbReference type="Proteomes" id="UP001431217"/>
    </source>
</evidence>
<keyword evidence="6" id="KW-1185">Reference proteome</keyword>
<reference evidence="5 6" key="1">
    <citation type="submission" date="2022-05" db="EMBL/GenBank/DDBJ databases">
        <title>Luteimonas sp. SX5, whole genome shotgun sequencing project.</title>
        <authorList>
            <person name="Zhao G."/>
            <person name="Shen L."/>
        </authorList>
    </citation>
    <scope>NUCLEOTIDE SEQUENCE [LARGE SCALE GENOMIC DNA]</scope>
    <source>
        <strain evidence="5 6">SX5</strain>
    </source>
</reference>
<accession>A0ABT0MLP5</accession>
<keyword evidence="2 3" id="KW-0040">ANK repeat</keyword>
<evidence type="ECO:0000256" key="2">
    <source>
        <dbReference type="ARBA" id="ARBA00023043"/>
    </source>
</evidence>
<organism evidence="5 6">
    <name type="scientific">Luteimonas galliterrae</name>
    <dbReference type="NCBI Taxonomy" id="2940486"/>
    <lineage>
        <taxon>Bacteria</taxon>
        <taxon>Pseudomonadati</taxon>
        <taxon>Pseudomonadota</taxon>
        <taxon>Gammaproteobacteria</taxon>
        <taxon>Lysobacterales</taxon>
        <taxon>Lysobacteraceae</taxon>
        <taxon>Luteimonas</taxon>
    </lineage>
</organism>
<name>A0ABT0MLP5_9GAMM</name>
<comment type="caution">
    <text evidence="5">The sequence shown here is derived from an EMBL/GenBank/DDBJ whole genome shotgun (WGS) entry which is preliminary data.</text>
</comment>
<dbReference type="Gene3D" id="1.25.40.20">
    <property type="entry name" value="Ankyrin repeat-containing domain"/>
    <property type="match status" value="2"/>
</dbReference>
<dbReference type="PROSITE" id="PS50088">
    <property type="entry name" value="ANK_REPEAT"/>
    <property type="match status" value="2"/>
</dbReference>
<evidence type="ECO:0000256" key="1">
    <source>
        <dbReference type="ARBA" id="ARBA00022737"/>
    </source>
</evidence>
<sequence length="245" mass="25370">MRAATIQVFVLLLALCAAACRGDTMDAKQVFTDAKTAALAQAAADGDAARVRELVRDGADPNAQGDKGMNVLQYALAGQSPDGLKALLDAGADASRPGMGGSTVIHNAAITDDAVYLEILLAHRADPDARHGQTGATALAAAAGPRTDKQFRLLLSAGADPKLADRSGDTPLHAAAMINAGAHVLLLLESGADPTAKNAQGETFQRYYFKLPAARLNDTARHEREAVVAWLEAHDVALEAGADSP</sequence>
<keyword evidence="4" id="KW-0732">Signal</keyword>
<evidence type="ECO:0000256" key="3">
    <source>
        <dbReference type="PROSITE-ProRule" id="PRU00023"/>
    </source>
</evidence>
<evidence type="ECO:0000313" key="5">
    <source>
        <dbReference type="EMBL" id="MCL1635810.1"/>
    </source>
</evidence>
<feature type="repeat" description="ANK" evidence="3">
    <location>
        <begin position="134"/>
        <end position="166"/>
    </location>
</feature>
<gene>
    <name evidence="5" type="ORF">M2650_14365</name>
</gene>
<dbReference type="Pfam" id="PF12796">
    <property type="entry name" value="Ank_2"/>
    <property type="match status" value="1"/>
</dbReference>
<dbReference type="PANTHER" id="PTHR24171:SF9">
    <property type="entry name" value="ANKYRIN REPEAT DOMAIN-CONTAINING PROTEIN 39"/>
    <property type="match status" value="1"/>
</dbReference>
<protein>
    <submittedName>
        <fullName evidence="5">Ankyrin repeat domain-containing protein</fullName>
    </submittedName>
</protein>
<feature type="signal peptide" evidence="4">
    <location>
        <begin position="1"/>
        <end position="19"/>
    </location>
</feature>
<dbReference type="PROSITE" id="PS50297">
    <property type="entry name" value="ANK_REP_REGION"/>
    <property type="match status" value="1"/>
</dbReference>
<dbReference type="SMART" id="SM00248">
    <property type="entry name" value="ANK"/>
    <property type="match status" value="5"/>
</dbReference>
<dbReference type="Proteomes" id="UP001431217">
    <property type="component" value="Unassembled WGS sequence"/>
</dbReference>
<feature type="repeat" description="ANK" evidence="3">
    <location>
        <begin position="167"/>
        <end position="199"/>
    </location>
</feature>
<dbReference type="SUPFAM" id="SSF48403">
    <property type="entry name" value="Ankyrin repeat"/>
    <property type="match status" value="1"/>
</dbReference>
<dbReference type="RefSeq" id="WP_249475695.1">
    <property type="nucleotide sequence ID" value="NZ_JAMBEP010000004.1"/>
</dbReference>
<proteinExistence type="predicted"/>
<dbReference type="EMBL" id="JAMBEP010000004">
    <property type="protein sequence ID" value="MCL1635810.1"/>
    <property type="molecule type" value="Genomic_DNA"/>
</dbReference>
<keyword evidence="1" id="KW-0677">Repeat</keyword>
<dbReference type="PANTHER" id="PTHR24171">
    <property type="entry name" value="ANKYRIN REPEAT DOMAIN-CONTAINING PROTEIN 39-RELATED"/>
    <property type="match status" value="1"/>
</dbReference>
<evidence type="ECO:0000256" key="4">
    <source>
        <dbReference type="SAM" id="SignalP"/>
    </source>
</evidence>
<feature type="chain" id="PRO_5045877685" evidence="4">
    <location>
        <begin position="20"/>
        <end position="245"/>
    </location>
</feature>
<dbReference type="InterPro" id="IPR002110">
    <property type="entry name" value="Ankyrin_rpt"/>
</dbReference>